<feature type="compositionally biased region" description="Basic and acidic residues" evidence="1">
    <location>
        <begin position="202"/>
        <end position="229"/>
    </location>
</feature>
<dbReference type="CDD" id="cd00590">
    <property type="entry name" value="RRM_SF"/>
    <property type="match status" value="1"/>
</dbReference>
<dbReference type="GeneID" id="14885765"/>
<dbReference type="GO" id="GO:0003676">
    <property type="term" value="F:nucleic acid binding"/>
    <property type="evidence" value="ECO:0007669"/>
    <property type="project" value="InterPro"/>
</dbReference>
<keyword evidence="3" id="KW-1185">Reference proteome</keyword>
<sequence length="263" mass="30477">MVDLTGEITVKLDGLNPGITYEDLQEKLSSFELISSDIPTYEADTEMGNWYVELPTSNDAFHLASSRNCTQMAGTTIHAKVDKNDYTQCTVYLIDIPSAMKAKDLREELKEYDIKRIRQVISKKGKLKGHAAKLVVKDLETAKNIRLAFNGKKIGRLIFRVILYDKNGKIINVCCVCGDVGHLLEKCPVKLEEFKRLREEKRAQKVEENRKRQMEKNERNKQLFEEKKNQGVVRKQNITDEERKEKHKKMQRRKEQEGQESSE</sequence>
<dbReference type="Gene3D" id="3.30.70.330">
    <property type="match status" value="2"/>
</dbReference>
<dbReference type="KEGG" id="eiv:EIN_528660"/>
<gene>
    <name evidence="2" type="ORF">EIN_528660</name>
</gene>
<proteinExistence type="predicted"/>
<dbReference type="EMBL" id="KB206930">
    <property type="protein sequence ID" value="ELP86787.1"/>
    <property type="molecule type" value="Genomic_DNA"/>
</dbReference>
<evidence type="ECO:0000313" key="2">
    <source>
        <dbReference type="EMBL" id="ELP86787.1"/>
    </source>
</evidence>
<reference evidence="2 3" key="1">
    <citation type="submission" date="2012-10" db="EMBL/GenBank/DDBJ databases">
        <authorList>
            <person name="Zafar N."/>
            <person name="Inman J."/>
            <person name="Hall N."/>
            <person name="Lorenzi H."/>
            <person name="Caler E."/>
        </authorList>
    </citation>
    <scope>NUCLEOTIDE SEQUENCE [LARGE SCALE GENOMIC DNA]</scope>
    <source>
        <strain evidence="2 3">IP1</strain>
    </source>
</reference>
<dbReference type="AlphaFoldDB" id="A0A0A1U2E6"/>
<dbReference type="InterPro" id="IPR012677">
    <property type="entry name" value="Nucleotide-bd_a/b_plait_sf"/>
</dbReference>
<dbReference type="RefSeq" id="XP_004253558.1">
    <property type="nucleotide sequence ID" value="XM_004253510.1"/>
</dbReference>
<dbReference type="InterPro" id="IPR035979">
    <property type="entry name" value="RBD_domain_sf"/>
</dbReference>
<dbReference type="Proteomes" id="UP000014680">
    <property type="component" value="Unassembled WGS sequence"/>
</dbReference>
<organism evidence="2 3">
    <name type="scientific">Entamoeba invadens IP1</name>
    <dbReference type="NCBI Taxonomy" id="370355"/>
    <lineage>
        <taxon>Eukaryota</taxon>
        <taxon>Amoebozoa</taxon>
        <taxon>Evosea</taxon>
        <taxon>Archamoebae</taxon>
        <taxon>Mastigamoebida</taxon>
        <taxon>Entamoebidae</taxon>
        <taxon>Entamoeba</taxon>
    </lineage>
</organism>
<accession>A0A0A1U2E6</accession>
<evidence type="ECO:0000313" key="3">
    <source>
        <dbReference type="Proteomes" id="UP000014680"/>
    </source>
</evidence>
<evidence type="ECO:0000256" key="1">
    <source>
        <dbReference type="SAM" id="MobiDB-lite"/>
    </source>
</evidence>
<dbReference type="SUPFAM" id="SSF54928">
    <property type="entry name" value="RNA-binding domain, RBD"/>
    <property type="match status" value="2"/>
</dbReference>
<feature type="region of interest" description="Disordered" evidence="1">
    <location>
        <begin position="202"/>
        <end position="263"/>
    </location>
</feature>
<name>A0A0A1U2E6_ENTIV</name>
<dbReference type="VEuPathDB" id="AmoebaDB:EIN_528660"/>
<protein>
    <submittedName>
        <fullName evidence="2">Uncharacterized protein</fullName>
    </submittedName>
</protein>